<evidence type="ECO:0000256" key="5">
    <source>
        <dbReference type="ARBA" id="ARBA00023136"/>
    </source>
</evidence>
<evidence type="ECO:0000256" key="6">
    <source>
        <dbReference type="SAM" id="Phobius"/>
    </source>
</evidence>
<dbReference type="InterPro" id="IPR017452">
    <property type="entry name" value="GPCR_Rhodpsn_7TM"/>
</dbReference>
<dbReference type="EMBL" id="JAZGQO010000011">
    <property type="protein sequence ID" value="KAK6173942.1"/>
    <property type="molecule type" value="Genomic_DNA"/>
</dbReference>
<keyword evidence="9" id="KW-1185">Reference proteome</keyword>
<dbReference type="SUPFAM" id="SSF81321">
    <property type="entry name" value="Family A G protein-coupled receptor-like"/>
    <property type="match status" value="1"/>
</dbReference>
<feature type="transmembrane region" description="Helical" evidence="6">
    <location>
        <begin position="167"/>
        <end position="186"/>
    </location>
</feature>
<protein>
    <recommendedName>
        <fullName evidence="7">G-protein coupled receptors family 1 profile domain-containing protein</fullName>
    </recommendedName>
</protein>
<organism evidence="8 9">
    <name type="scientific">Patella caerulea</name>
    <name type="common">Rayed Mediterranean limpet</name>
    <dbReference type="NCBI Taxonomy" id="87958"/>
    <lineage>
        <taxon>Eukaryota</taxon>
        <taxon>Metazoa</taxon>
        <taxon>Spiralia</taxon>
        <taxon>Lophotrochozoa</taxon>
        <taxon>Mollusca</taxon>
        <taxon>Gastropoda</taxon>
        <taxon>Patellogastropoda</taxon>
        <taxon>Patelloidea</taxon>
        <taxon>Patellidae</taxon>
        <taxon>Patella</taxon>
    </lineage>
</organism>
<evidence type="ECO:0000256" key="1">
    <source>
        <dbReference type="ARBA" id="ARBA00004651"/>
    </source>
</evidence>
<evidence type="ECO:0000256" key="4">
    <source>
        <dbReference type="ARBA" id="ARBA00022989"/>
    </source>
</evidence>
<evidence type="ECO:0000256" key="3">
    <source>
        <dbReference type="ARBA" id="ARBA00022692"/>
    </source>
</evidence>
<feature type="domain" description="G-protein coupled receptors family 1 profile" evidence="7">
    <location>
        <begin position="26"/>
        <end position="270"/>
    </location>
</feature>
<feature type="transmembrane region" description="Helical" evidence="6">
    <location>
        <begin position="12"/>
        <end position="35"/>
    </location>
</feature>
<dbReference type="Pfam" id="PF00001">
    <property type="entry name" value="7tm_1"/>
    <property type="match status" value="1"/>
</dbReference>
<dbReference type="Proteomes" id="UP001347796">
    <property type="component" value="Unassembled WGS sequence"/>
</dbReference>
<evidence type="ECO:0000313" key="9">
    <source>
        <dbReference type="Proteomes" id="UP001347796"/>
    </source>
</evidence>
<dbReference type="AlphaFoldDB" id="A0AAN8JA66"/>
<comment type="subcellular location">
    <subcellularLocation>
        <location evidence="1">Cell membrane</location>
        <topology evidence="1">Multi-pass membrane protein</topology>
    </subcellularLocation>
</comment>
<dbReference type="GO" id="GO:0005886">
    <property type="term" value="C:plasma membrane"/>
    <property type="evidence" value="ECO:0007669"/>
    <property type="project" value="UniProtKB-SubCell"/>
</dbReference>
<reference evidence="8 9" key="1">
    <citation type="submission" date="2024-01" db="EMBL/GenBank/DDBJ databases">
        <title>The genome of the rayed Mediterranean limpet Patella caerulea (Linnaeus, 1758).</title>
        <authorList>
            <person name="Anh-Thu Weber A."/>
            <person name="Halstead-Nussloch G."/>
        </authorList>
    </citation>
    <scope>NUCLEOTIDE SEQUENCE [LARGE SCALE GENOMIC DNA]</scope>
    <source>
        <strain evidence="8">AATW-2023a</strain>
        <tissue evidence="8">Whole specimen</tissue>
    </source>
</reference>
<dbReference type="GO" id="GO:0004930">
    <property type="term" value="F:G protein-coupled receptor activity"/>
    <property type="evidence" value="ECO:0007669"/>
    <property type="project" value="InterPro"/>
</dbReference>
<feature type="transmembrane region" description="Helical" evidence="6">
    <location>
        <begin position="250"/>
        <end position="270"/>
    </location>
</feature>
<keyword evidence="5 6" id="KW-0472">Membrane</keyword>
<dbReference type="PROSITE" id="PS50262">
    <property type="entry name" value="G_PROTEIN_RECEP_F1_2"/>
    <property type="match status" value="1"/>
</dbReference>
<feature type="transmembrane region" description="Helical" evidence="6">
    <location>
        <begin position="215"/>
        <end position="238"/>
    </location>
</feature>
<keyword evidence="3 6" id="KW-0812">Transmembrane</keyword>
<name>A0AAN8JA66_PATCE</name>
<dbReference type="PANTHER" id="PTHR22750">
    <property type="entry name" value="G-PROTEIN COUPLED RECEPTOR"/>
    <property type="match status" value="1"/>
</dbReference>
<feature type="transmembrane region" description="Helical" evidence="6">
    <location>
        <begin position="47"/>
        <end position="71"/>
    </location>
</feature>
<evidence type="ECO:0000313" key="8">
    <source>
        <dbReference type="EMBL" id="KAK6173942.1"/>
    </source>
</evidence>
<comment type="caution">
    <text evidence="8">The sequence shown here is derived from an EMBL/GenBank/DDBJ whole genome shotgun (WGS) entry which is preliminary data.</text>
</comment>
<accession>A0AAN8JA66</accession>
<dbReference type="CDD" id="cd00637">
    <property type="entry name" value="7tm_classA_rhodopsin-like"/>
    <property type="match status" value="1"/>
</dbReference>
<evidence type="ECO:0000259" key="7">
    <source>
        <dbReference type="PROSITE" id="PS50262"/>
    </source>
</evidence>
<sequence>MEELNSDWNGVPIAIETVLIPLITVGNIVVIVTIVTHQHLRKASDILVINLATADLCIGLMALPFDMYVIIAQKYFNALLPCFLKEFFWIFSLTSSVQCLFFISLETYCAIIYPLKHFKFITTRKAVCAGIFSWSIALFFSVGALIARNEWEYHASICSFTPTTILIVIHSLYITALILSSAFMYCRVFAARVKPTVFPFDIVAMRSRQTHIKKAKTMAIVFFNFLIFWSPAMSYLLYLTVNKHTASSVGAFKLFTLLASSNSVNNWIVYMCKREEFRKIILKFCKRKIRNQNDGLRVARNGKIFTVNNSKSRNPTTQ</sequence>
<feature type="transmembrane region" description="Helical" evidence="6">
    <location>
        <begin position="127"/>
        <end position="147"/>
    </location>
</feature>
<keyword evidence="2" id="KW-1003">Cell membrane</keyword>
<dbReference type="Gene3D" id="1.20.1070.10">
    <property type="entry name" value="Rhodopsin 7-helix transmembrane proteins"/>
    <property type="match status" value="1"/>
</dbReference>
<keyword evidence="4 6" id="KW-1133">Transmembrane helix</keyword>
<dbReference type="InterPro" id="IPR000276">
    <property type="entry name" value="GPCR_Rhodpsn"/>
</dbReference>
<dbReference type="SMART" id="SM01381">
    <property type="entry name" value="7TM_GPCR_Srsx"/>
    <property type="match status" value="1"/>
</dbReference>
<proteinExistence type="predicted"/>
<feature type="transmembrane region" description="Helical" evidence="6">
    <location>
        <begin position="87"/>
        <end position="115"/>
    </location>
</feature>
<evidence type="ECO:0000256" key="2">
    <source>
        <dbReference type="ARBA" id="ARBA00022475"/>
    </source>
</evidence>
<dbReference type="PRINTS" id="PR00237">
    <property type="entry name" value="GPCRRHODOPSN"/>
</dbReference>
<gene>
    <name evidence="8" type="ORF">SNE40_017308</name>
</gene>